<dbReference type="RefSeq" id="WP_354695936.1">
    <property type="nucleotide sequence ID" value="NZ_JAZHOG010000008.1"/>
</dbReference>
<dbReference type="Pfam" id="PF04488">
    <property type="entry name" value="Gly_transf_sug"/>
    <property type="match status" value="1"/>
</dbReference>
<organism evidence="2 3">
    <name type="scientific">Elongatibacter sediminis</name>
    <dbReference type="NCBI Taxonomy" id="3119006"/>
    <lineage>
        <taxon>Bacteria</taxon>
        <taxon>Pseudomonadati</taxon>
        <taxon>Pseudomonadota</taxon>
        <taxon>Gammaproteobacteria</taxon>
        <taxon>Chromatiales</taxon>
        <taxon>Wenzhouxiangellaceae</taxon>
        <taxon>Elongatibacter</taxon>
    </lineage>
</organism>
<dbReference type="Proteomes" id="UP001359886">
    <property type="component" value="Unassembled WGS sequence"/>
</dbReference>
<dbReference type="AlphaFoldDB" id="A0AAW9R7T4"/>
<gene>
    <name evidence="2" type="ORF">V3330_13375</name>
</gene>
<dbReference type="InterPro" id="IPR007577">
    <property type="entry name" value="GlycoTrfase_DXD_sugar-bd_CS"/>
</dbReference>
<dbReference type="PANTHER" id="PTHR32385:SF15">
    <property type="entry name" value="INOSITOL PHOSPHOCERAMIDE MANNOSYLTRANSFERASE 1"/>
    <property type="match status" value="1"/>
</dbReference>
<dbReference type="InterPro" id="IPR029044">
    <property type="entry name" value="Nucleotide-diphossugar_trans"/>
</dbReference>
<evidence type="ECO:0000313" key="3">
    <source>
        <dbReference type="Proteomes" id="UP001359886"/>
    </source>
</evidence>
<dbReference type="PANTHER" id="PTHR32385">
    <property type="entry name" value="MANNOSYL PHOSPHORYLINOSITOL CERAMIDE SYNTHASE"/>
    <property type="match status" value="1"/>
</dbReference>
<proteinExistence type="predicted"/>
<dbReference type="Gene3D" id="3.90.550.20">
    <property type="match status" value="1"/>
</dbReference>
<accession>A0AAW9R7T4</accession>
<dbReference type="GO" id="GO:0051999">
    <property type="term" value="P:mannosyl-inositol phosphorylceramide biosynthetic process"/>
    <property type="evidence" value="ECO:0007669"/>
    <property type="project" value="TreeGrafter"/>
</dbReference>
<dbReference type="EMBL" id="JAZHOG010000008">
    <property type="protein sequence ID" value="MEJ8568617.1"/>
    <property type="molecule type" value="Genomic_DNA"/>
</dbReference>
<dbReference type="GO" id="GO:0016020">
    <property type="term" value="C:membrane"/>
    <property type="evidence" value="ECO:0007669"/>
    <property type="project" value="GOC"/>
</dbReference>
<evidence type="ECO:0000313" key="2">
    <source>
        <dbReference type="EMBL" id="MEJ8568617.1"/>
    </source>
</evidence>
<keyword evidence="3" id="KW-1185">Reference proteome</keyword>
<protein>
    <submittedName>
        <fullName evidence="2">Glycosyltransferase</fullName>
    </submittedName>
</protein>
<keyword evidence="1" id="KW-0808">Transferase</keyword>
<dbReference type="InterPro" id="IPR051706">
    <property type="entry name" value="Glycosyltransferase_domain"/>
</dbReference>
<dbReference type="GO" id="GO:0000030">
    <property type="term" value="F:mannosyltransferase activity"/>
    <property type="evidence" value="ECO:0007669"/>
    <property type="project" value="TreeGrafter"/>
</dbReference>
<sequence length="275" mass="31979">MIPKRIIQTWKTTDIPRRYRAYQRQLRRLHPDYEYLLMTDEEVDSFVRREYPEYAQAFDDLQDFISRIDLFRLLAVHKMGGFYFDLDVCISKPLDDLLDQACIFPFERQMDAYGSALLGTIEMLGQYAFGAQAGHPFLRACADNIRRTTLDSDFARAPSREILDSVLPAIIRDRGFMRVLYTAGPAMITRTLLEQPEGSEDVRILAAHGRNSRRKVKHVFGVYGAHQMSGTWLTHAQFSGLWRLLSRLRLRHKLRLLAKAESHLSRELLTVERLT</sequence>
<comment type="caution">
    <text evidence="2">The sequence shown here is derived from an EMBL/GenBank/DDBJ whole genome shotgun (WGS) entry which is preliminary data.</text>
</comment>
<name>A0AAW9R7T4_9GAMM</name>
<evidence type="ECO:0000256" key="1">
    <source>
        <dbReference type="ARBA" id="ARBA00022679"/>
    </source>
</evidence>
<dbReference type="SUPFAM" id="SSF53448">
    <property type="entry name" value="Nucleotide-diphospho-sugar transferases"/>
    <property type="match status" value="1"/>
</dbReference>
<reference evidence="2 3" key="1">
    <citation type="submission" date="2024-02" db="EMBL/GenBank/DDBJ databases">
        <title>A novel Wenzhouxiangellaceae bacterium, isolated from coastal sediments.</title>
        <authorList>
            <person name="Du Z.-J."/>
            <person name="Ye Y.-Q."/>
            <person name="Zhang X.-Y."/>
        </authorList>
    </citation>
    <scope>NUCLEOTIDE SEQUENCE [LARGE SCALE GENOMIC DNA]</scope>
    <source>
        <strain evidence="2 3">CH-27</strain>
    </source>
</reference>